<feature type="compositionally biased region" description="Basic and acidic residues" evidence="2">
    <location>
        <begin position="1370"/>
        <end position="1380"/>
    </location>
</feature>
<feature type="region of interest" description="Disordered" evidence="2">
    <location>
        <begin position="692"/>
        <end position="725"/>
    </location>
</feature>
<dbReference type="Gene3D" id="2.30.42.10">
    <property type="match status" value="1"/>
</dbReference>
<feature type="region of interest" description="Disordered" evidence="2">
    <location>
        <begin position="496"/>
        <end position="545"/>
    </location>
</feature>
<dbReference type="SMART" id="SM00228">
    <property type="entry name" value="PDZ"/>
    <property type="match status" value="1"/>
</dbReference>
<organism evidence="4 5">
    <name type="scientific">Thalassiosira pseudonana</name>
    <name type="common">Marine diatom</name>
    <name type="synonym">Cyclotella nana</name>
    <dbReference type="NCBI Taxonomy" id="35128"/>
    <lineage>
        <taxon>Eukaryota</taxon>
        <taxon>Sar</taxon>
        <taxon>Stramenopiles</taxon>
        <taxon>Ochrophyta</taxon>
        <taxon>Bacillariophyta</taxon>
        <taxon>Coscinodiscophyceae</taxon>
        <taxon>Thalassiosirophycidae</taxon>
        <taxon>Thalassiosirales</taxon>
        <taxon>Thalassiosiraceae</taxon>
        <taxon>Thalassiosira</taxon>
    </lineage>
</organism>
<sequence>MPRVHGIDINHRRHSSNANRSSSNGGGIFSLATPFGRPQQPRHQVDRGHQAGHHQAAADWRHCTSGRGDDINGERRGGASSVSSGNTGRTTSMQSISSVVEAPERKKELTATTTLEVSVAPTATTINTMEQHLSMNKQQSHQQPQQQHPTKYNDMNDGCNDNDSATTMGGDDDEGSVVLLNDNDGGDEGGRAQVKSSKLKQSLQQQQHSPKAPLSLSPATQTLDRLANFGSQQGGAELCIHLLANAAAERIGEGNKGRTSDGSVGGDGGRDSNDLQKNGESGVQTDTAQIYDEDEGSPQKCPPPNQSINSKASAINASTHTCEIQAVSADLKKRQCLHDLKEYFMATNNSSEYARSNPNAHSQLPLVPFCHVCINPTLANQHLPHHGLCPKHADFYDSGSYEILNLIVDGNEIGCEACVYQFDMGRRNKSLEHDVRCERSGGGKKKSEKGSTSLVAAARKNSNDATSSDDNPRRLSLKEAAEAGCRKCQKEFRTGRKDNRVHDPSCSRKRRQTNVVEKKKTGATDLGHRDPTKSSRSTMSRELQSFQHSVEEMVAREFGTHEEPAIGGSGVDELTQSTVGEPKFQVGTVVSVEPRSWPGMNSSGGVARVTKVHPSSAAIDGGSAGSCTKYDVAYVVYRKKEKGIEERYVSFHSDYVSPSKDNSGLQSDDEELEEVDDGKKLSAVSSPVGAWRNDSINANNNNNSNTSAENGVTTLKNTDITTSPPLSDYERLRLRNIERNEARLAQLGLLVPPLSKATSTSSTKGTSGSYSTLTTLFSQGKQKRSTPGTKDTAQLIGTRNQPRRNAKDGHQEESQEPLSTLEKELCSNNQKNLFSSTGNESKNSKKNKRASEKQQTSDNTSKTKQPSNISMPSSVLGASLIQAAKSGCKKCTLEWQTDVVDPSNDHDQCCPRNGNGVHSQKSKQNGKRSSSEANLKSAGTSSSGAIQFTPPPNATTSKAHTSLRSITPSPALQASASPPPLPSFIAEFTSQAVQSVDVPTPRGGAKWLSCPNPWGKIGHEEGDTVIISPFQSESADELLSLFHQGPTGGMPKRFVANPLEEGSPYHATHRSPARGGYSVLRFTRDRMGMRPWGLTVRNHEFGGACLVDSIEPLSPAENAEDISGWTGKQPSSSGLKLHDMIICVNGKSVGGMTEVEFQIEMDVCGSEMILVVSRLDIQQQTAGTNEKDPTLEELTMDWNDVGAGAVPSTKKRVSFGDGEHENNATADIALHSESGRCGFREHRGDQSANEAANPSNITATQGDKSIDVASTKSHASVSKKSSAISKKRDVDKSDKQMQSSSKFSTSLLAKKSCSDKDSDKSSDKSSGEKRALAHDPNGNNQKKKARQSIDTKQPPVQSKPIAMTKSAASRRRESDAVSRYRRQLDELSDFSDDDDLRCEKYTTSKSTSNAETSKGSAGRDRDSSDDEDEAASVNSHEEDENPWLGCVCGRTHPQPIKVFWIQCEGCDAWYNVAEECVGFDSKGANSTQHQPKPTLSHPLLQMNKAIFRQILRLLCKSHPPLVAIHQSKRANAGNGVFSQQTNIPTPEQPTVMCLYPGVYSPPLPIYAAPTSVYLANQSPPSYSYSGKLMHENAYIMNLQSCGGYIDGCALKSHYLANPSACGHLVNHDAVNSNVEVFSFRWDEVMQHRDDDDEEEAKDHFSIPNETRRDGSPWYFDEFLQELVRFPSPIDRVDANSSTCGAALVLTTPVSEGEELFLDYKLKEPLPEWARDWYNQ</sequence>
<feature type="region of interest" description="Disordered" evidence="2">
    <location>
        <begin position="1"/>
        <end position="108"/>
    </location>
</feature>
<feature type="compositionally biased region" description="Basic and acidic residues" evidence="2">
    <location>
        <begin position="1"/>
        <end position="10"/>
    </location>
</feature>
<evidence type="ECO:0000313" key="5">
    <source>
        <dbReference type="Proteomes" id="UP000001449"/>
    </source>
</evidence>
<feature type="region of interest" description="Disordered" evidence="2">
    <location>
        <begin position="1237"/>
        <end position="1380"/>
    </location>
</feature>
<feature type="compositionally biased region" description="Polar residues" evidence="2">
    <location>
        <begin position="711"/>
        <end position="725"/>
    </location>
</feature>
<feature type="region of interest" description="Disordered" evidence="2">
    <location>
        <begin position="253"/>
        <end position="283"/>
    </location>
</feature>
<feature type="domain" description="PDZ" evidence="3">
    <location>
        <begin position="1079"/>
        <end position="1176"/>
    </location>
</feature>
<feature type="compositionally biased region" description="Polar residues" evidence="2">
    <location>
        <begin position="1403"/>
        <end position="1414"/>
    </location>
</feature>
<feature type="region of interest" description="Disordered" evidence="2">
    <location>
        <begin position="133"/>
        <end position="217"/>
    </location>
</feature>
<proteinExistence type="predicted"/>
<dbReference type="PROSITE" id="PS50106">
    <property type="entry name" value="PDZ"/>
    <property type="match status" value="1"/>
</dbReference>
<dbReference type="Proteomes" id="UP000001449">
    <property type="component" value="Chromosome 6"/>
</dbReference>
<accession>B8C4P4</accession>
<dbReference type="GeneID" id="7446355"/>
<dbReference type="EMBL" id="CM000643">
    <property type="protein sequence ID" value="EED91760.1"/>
    <property type="molecule type" value="Genomic_DNA"/>
</dbReference>
<feature type="compositionally biased region" description="Acidic residues" evidence="2">
    <location>
        <begin position="667"/>
        <end position="676"/>
    </location>
</feature>
<feature type="region of interest" description="Disordered" evidence="2">
    <location>
        <begin position="655"/>
        <end position="680"/>
    </location>
</feature>
<feature type="compositionally biased region" description="Basic and acidic residues" evidence="2">
    <location>
        <begin position="59"/>
        <end position="77"/>
    </location>
</feature>
<reference evidence="4 5" key="1">
    <citation type="journal article" date="2004" name="Science">
        <title>The genome of the diatom Thalassiosira pseudonana: ecology, evolution, and metabolism.</title>
        <authorList>
            <person name="Armbrust E.V."/>
            <person name="Berges J.A."/>
            <person name="Bowler C."/>
            <person name="Green B.R."/>
            <person name="Martinez D."/>
            <person name="Putnam N.H."/>
            <person name="Zhou S."/>
            <person name="Allen A.E."/>
            <person name="Apt K.E."/>
            <person name="Bechner M."/>
            <person name="Brzezinski M.A."/>
            <person name="Chaal B.K."/>
            <person name="Chiovitti A."/>
            <person name="Davis A.K."/>
            <person name="Demarest M.S."/>
            <person name="Detter J.C."/>
            <person name="Glavina T."/>
            <person name="Goodstein D."/>
            <person name="Hadi M.Z."/>
            <person name="Hellsten U."/>
            <person name="Hildebrand M."/>
            <person name="Jenkins B.D."/>
            <person name="Jurka J."/>
            <person name="Kapitonov V.V."/>
            <person name="Kroger N."/>
            <person name="Lau W.W."/>
            <person name="Lane T.W."/>
            <person name="Larimer F.W."/>
            <person name="Lippmeier J.C."/>
            <person name="Lucas S."/>
            <person name="Medina M."/>
            <person name="Montsant A."/>
            <person name="Obornik M."/>
            <person name="Parker M.S."/>
            <person name="Palenik B."/>
            <person name="Pazour G.J."/>
            <person name="Richardson P.M."/>
            <person name="Rynearson T.A."/>
            <person name="Saito M.A."/>
            <person name="Schwartz D.C."/>
            <person name="Thamatrakoln K."/>
            <person name="Valentin K."/>
            <person name="Vardi A."/>
            <person name="Wilkerson F.P."/>
            <person name="Rokhsar D.S."/>
        </authorList>
    </citation>
    <scope>NUCLEOTIDE SEQUENCE [LARGE SCALE GENOMIC DNA]</scope>
    <source>
        <strain evidence="4 5">CCMP1335</strain>
    </source>
</reference>
<feature type="compositionally biased region" description="Polar residues" evidence="2">
    <location>
        <begin position="534"/>
        <end position="545"/>
    </location>
</feature>
<gene>
    <name evidence="4" type="ORF">THAPSDRAFT_6567</name>
</gene>
<dbReference type="InParanoid" id="B8C4P4"/>
<feature type="region of interest" description="Disordered" evidence="2">
    <location>
        <begin position="1198"/>
        <end position="1220"/>
    </location>
</feature>
<feature type="compositionally biased region" description="Polar residues" evidence="2">
    <location>
        <begin position="927"/>
        <end position="946"/>
    </location>
</feature>
<feature type="compositionally biased region" description="Polar residues" evidence="2">
    <location>
        <begin position="954"/>
        <end position="963"/>
    </location>
</feature>
<feature type="compositionally biased region" description="Basic and acidic residues" evidence="2">
    <location>
        <begin position="516"/>
        <end position="533"/>
    </location>
</feature>
<keyword evidence="1" id="KW-0677">Repeat</keyword>
<feature type="compositionally biased region" description="Polar residues" evidence="2">
    <location>
        <begin position="826"/>
        <end position="841"/>
    </location>
</feature>
<dbReference type="PANTHER" id="PTHR22895:SF0">
    <property type="entry name" value="ARMADILLO REPEAT-CONTAINING PROTEIN 6"/>
    <property type="match status" value="1"/>
</dbReference>
<feature type="region of interest" description="Disordered" evidence="2">
    <location>
        <begin position="436"/>
        <end position="475"/>
    </location>
</feature>
<dbReference type="SUPFAM" id="SSF50156">
    <property type="entry name" value="PDZ domain-like"/>
    <property type="match status" value="1"/>
</dbReference>
<evidence type="ECO:0000259" key="3">
    <source>
        <dbReference type="PROSITE" id="PS50106"/>
    </source>
</evidence>
<feature type="compositionally biased region" description="Basic and acidic residues" evidence="2">
    <location>
        <begin position="1312"/>
        <end position="1333"/>
    </location>
</feature>
<reference evidence="4 5" key="2">
    <citation type="journal article" date="2008" name="Nature">
        <title>The Phaeodactylum genome reveals the evolutionary history of diatom genomes.</title>
        <authorList>
            <person name="Bowler C."/>
            <person name="Allen A.E."/>
            <person name="Badger J.H."/>
            <person name="Grimwood J."/>
            <person name="Jabbari K."/>
            <person name="Kuo A."/>
            <person name="Maheswari U."/>
            <person name="Martens C."/>
            <person name="Maumus F."/>
            <person name="Otillar R.P."/>
            <person name="Rayko E."/>
            <person name="Salamov A."/>
            <person name="Vandepoele K."/>
            <person name="Beszteri B."/>
            <person name="Gruber A."/>
            <person name="Heijde M."/>
            <person name="Katinka M."/>
            <person name="Mock T."/>
            <person name="Valentin K."/>
            <person name="Verret F."/>
            <person name="Berges J.A."/>
            <person name="Brownlee C."/>
            <person name="Cadoret J.P."/>
            <person name="Chiovitti A."/>
            <person name="Choi C.J."/>
            <person name="Coesel S."/>
            <person name="De Martino A."/>
            <person name="Detter J.C."/>
            <person name="Durkin C."/>
            <person name="Falciatore A."/>
            <person name="Fournet J."/>
            <person name="Haruta M."/>
            <person name="Huysman M.J."/>
            <person name="Jenkins B.D."/>
            <person name="Jiroutova K."/>
            <person name="Jorgensen R.E."/>
            <person name="Joubert Y."/>
            <person name="Kaplan A."/>
            <person name="Kroger N."/>
            <person name="Kroth P.G."/>
            <person name="La Roche J."/>
            <person name="Lindquist E."/>
            <person name="Lommer M."/>
            <person name="Martin-Jezequel V."/>
            <person name="Lopez P.J."/>
            <person name="Lucas S."/>
            <person name="Mangogna M."/>
            <person name="McGinnis K."/>
            <person name="Medlin L.K."/>
            <person name="Montsant A."/>
            <person name="Oudot-Le Secq M.P."/>
            <person name="Napoli C."/>
            <person name="Obornik M."/>
            <person name="Parker M.S."/>
            <person name="Petit J.L."/>
            <person name="Porcel B.M."/>
            <person name="Poulsen N."/>
            <person name="Robison M."/>
            <person name="Rychlewski L."/>
            <person name="Rynearson T.A."/>
            <person name="Schmutz J."/>
            <person name="Shapiro H."/>
            <person name="Siaut M."/>
            <person name="Stanley M."/>
            <person name="Sussman M.R."/>
            <person name="Taylor A.R."/>
            <person name="Vardi A."/>
            <person name="von Dassow P."/>
            <person name="Vyverman W."/>
            <person name="Willis A."/>
            <person name="Wyrwicz L.S."/>
            <person name="Rokhsar D.S."/>
            <person name="Weissenbach J."/>
            <person name="Armbrust E.V."/>
            <person name="Green B.R."/>
            <person name="Van de Peer Y."/>
            <person name="Grigoriev I.V."/>
        </authorList>
    </citation>
    <scope>NUCLEOTIDE SEQUENCE [LARGE SCALE GENOMIC DNA]</scope>
    <source>
        <strain evidence="4 5">CCMP1335</strain>
    </source>
</reference>
<evidence type="ECO:0000256" key="2">
    <source>
        <dbReference type="SAM" id="MobiDB-lite"/>
    </source>
</evidence>
<dbReference type="KEGG" id="tps:THAPSDRAFT_6567"/>
<feature type="region of interest" description="Disordered" evidence="2">
    <location>
        <begin position="1401"/>
        <end position="1440"/>
    </location>
</feature>
<dbReference type="InterPro" id="IPR036034">
    <property type="entry name" value="PDZ_sf"/>
</dbReference>
<feature type="compositionally biased region" description="Low complexity" evidence="2">
    <location>
        <begin position="195"/>
        <end position="207"/>
    </location>
</feature>
<feature type="compositionally biased region" description="Basic and acidic residues" evidence="2">
    <location>
        <begin position="496"/>
        <end position="506"/>
    </location>
</feature>
<dbReference type="PaxDb" id="35128-Thaps6567"/>
<dbReference type="PANTHER" id="PTHR22895">
    <property type="entry name" value="ARMADILLO REPEAT-CONTAINING PROTEIN 6"/>
    <property type="match status" value="1"/>
</dbReference>
<keyword evidence="5" id="KW-1185">Reference proteome</keyword>
<feature type="region of interest" description="Disordered" evidence="2">
    <location>
        <begin position="776"/>
        <end position="872"/>
    </location>
</feature>
<feature type="compositionally biased region" description="Polar residues" evidence="2">
    <location>
        <begin position="853"/>
        <end position="872"/>
    </location>
</feature>
<dbReference type="InterPro" id="IPR013083">
    <property type="entry name" value="Znf_RING/FYVE/PHD"/>
</dbReference>
<feature type="region of interest" description="Disordered" evidence="2">
    <location>
        <begin position="910"/>
        <end position="963"/>
    </location>
</feature>
<dbReference type="HOGENOM" id="CLU_239867_0_0_1"/>
<feature type="compositionally biased region" description="Polar residues" evidence="2">
    <location>
        <begin position="776"/>
        <end position="800"/>
    </location>
</feature>
<feature type="compositionally biased region" description="Low complexity" evidence="2">
    <location>
        <begin position="138"/>
        <end position="149"/>
    </location>
</feature>
<dbReference type="eggNOG" id="ENOG502SP3B">
    <property type="taxonomic scope" value="Eukaryota"/>
</dbReference>
<feature type="compositionally biased region" description="Polar residues" evidence="2">
    <location>
        <begin position="80"/>
        <end position="98"/>
    </location>
</feature>
<feature type="compositionally biased region" description="Low complexity" evidence="2">
    <location>
        <begin position="692"/>
        <end position="710"/>
    </location>
</feature>
<feature type="compositionally biased region" description="Polar residues" evidence="2">
    <location>
        <begin position="1246"/>
        <end position="1263"/>
    </location>
</feature>
<dbReference type="InterPro" id="IPR001478">
    <property type="entry name" value="PDZ"/>
</dbReference>
<protein>
    <recommendedName>
        <fullName evidence="3">PDZ domain-containing protein</fullName>
    </recommendedName>
</protein>
<name>B8C4P4_THAPS</name>
<evidence type="ECO:0000313" key="4">
    <source>
        <dbReference type="EMBL" id="EED91760.1"/>
    </source>
</evidence>
<evidence type="ECO:0000256" key="1">
    <source>
        <dbReference type="ARBA" id="ARBA00022737"/>
    </source>
</evidence>
<feature type="compositionally biased region" description="Basic and acidic residues" evidence="2">
    <location>
        <begin position="1286"/>
        <end position="1295"/>
    </location>
</feature>
<feature type="compositionally biased region" description="Low complexity" evidence="2">
    <location>
        <begin position="1269"/>
        <end position="1284"/>
    </location>
</feature>
<dbReference type="Gene3D" id="3.30.40.10">
    <property type="entry name" value="Zinc/RING finger domain, C3HC4 (zinc finger)"/>
    <property type="match status" value="1"/>
</dbReference>
<dbReference type="RefSeq" id="XP_002291653.1">
    <property type="nucleotide sequence ID" value="XM_002291617.1"/>
</dbReference>